<keyword evidence="6" id="KW-0539">Nucleus</keyword>
<evidence type="ECO:0000256" key="7">
    <source>
        <dbReference type="SAM" id="MobiDB-lite"/>
    </source>
</evidence>
<evidence type="ECO:0000256" key="2">
    <source>
        <dbReference type="ARBA" id="ARBA00022723"/>
    </source>
</evidence>
<organism evidence="9 10">
    <name type="scientific">Fraxinus pennsylvanica</name>
    <dbReference type="NCBI Taxonomy" id="56036"/>
    <lineage>
        <taxon>Eukaryota</taxon>
        <taxon>Viridiplantae</taxon>
        <taxon>Streptophyta</taxon>
        <taxon>Embryophyta</taxon>
        <taxon>Tracheophyta</taxon>
        <taxon>Spermatophyta</taxon>
        <taxon>Magnoliopsida</taxon>
        <taxon>eudicotyledons</taxon>
        <taxon>Gunneridae</taxon>
        <taxon>Pentapetalae</taxon>
        <taxon>asterids</taxon>
        <taxon>lamiids</taxon>
        <taxon>Lamiales</taxon>
        <taxon>Oleaceae</taxon>
        <taxon>Oleeae</taxon>
        <taxon>Fraxinus</taxon>
    </lineage>
</organism>
<evidence type="ECO:0000256" key="1">
    <source>
        <dbReference type="ARBA" id="ARBA00004123"/>
    </source>
</evidence>
<keyword evidence="5" id="KW-0862">Zinc</keyword>
<dbReference type="SMART" id="SM00451">
    <property type="entry name" value="ZnF_U1"/>
    <property type="match status" value="2"/>
</dbReference>
<dbReference type="GO" id="GO:0008270">
    <property type="term" value="F:zinc ion binding"/>
    <property type="evidence" value="ECO:0007669"/>
    <property type="project" value="UniProtKB-KW"/>
</dbReference>
<evidence type="ECO:0000256" key="3">
    <source>
        <dbReference type="ARBA" id="ARBA00022737"/>
    </source>
</evidence>
<dbReference type="InterPro" id="IPR036236">
    <property type="entry name" value="Znf_C2H2_sf"/>
</dbReference>
<evidence type="ECO:0000256" key="5">
    <source>
        <dbReference type="ARBA" id="ARBA00022833"/>
    </source>
</evidence>
<proteinExistence type="predicted"/>
<feature type="domain" description="U1-type" evidence="8">
    <location>
        <begin position="155"/>
        <end position="189"/>
    </location>
</feature>
<feature type="region of interest" description="Disordered" evidence="7">
    <location>
        <begin position="207"/>
        <end position="232"/>
    </location>
</feature>
<accession>A0AAD1YM44</accession>
<feature type="domain" description="U1-type" evidence="8">
    <location>
        <begin position="247"/>
        <end position="281"/>
    </location>
</feature>
<gene>
    <name evidence="9" type="ORF">FPE_LOCUS165</name>
</gene>
<evidence type="ECO:0000256" key="4">
    <source>
        <dbReference type="ARBA" id="ARBA00022771"/>
    </source>
</evidence>
<comment type="subcellular location">
    <subcellularLocation>
        <location evidence="1">Nucleus</location>
    </subcellularLocation>
</comment>
<dbReference type="GO" id="GO:0005634">
    <property type="term" value="C:nucleus"/>
    <property type="evidence" value="ECO:0007669"/>
    <property type="project" value="UniProtKB-SubCell"/>
</dbReference>
<dbReference type="Proteomes" id="UP000834106">
    <property type="component" value="Chromosome 1"/>
</dbReference>
<keyword evidence="3" id="KW-0677">Repeat</keyword>
<protein>
    <recommendedName>
        <fullName evidence="8">U1-type domain-containing protein</fullName>
    </recommendedName>
</protein>
<reference evidence="9" key="1">
    <citation type="submission" date="2023-05" db="EMBL/GenBank/DDBJ databases">
        <authorList>
            <person name="Huff M."/>
        </authorList>
    </citation>
    <scope>NUCLEOTIDE SEQUENCE</scope>
</reference>
<sequence>MQHHPTLNPNQNLDPYFSHAYMGYSIKHNPNFETLNPPVHIGVDTHNTLVQPYPPRVDPPYVPQQGHSFIAQQPVVATNTAVPYYKEPNGAAVQNCVAAIWQLGTSLGAVGVTVPSGDVQNTFPVNTTSAFWTDPTVQSQRNAYWKRTPKKTKVVQSAWCEVCKIECNSKDVFDQHKLGKKHKKNMEKLNGITSTFVAASASLIGPQEKQDKEKATGGQKAQKRAAQQTEDLETKRRKVLEGGAAVDAVRACVFCNVVCNSETVFNHHLAGQKHASVVKKLAVAGATFIMALSSRKVKRLVLIEDEPGGDIRSYEVHNILFTFFSFRAYDNARCWFVMVNTLRRPRLQLNGEIEGLPLIQQERPVNYM</sequence>
<feature type="compositionally biased region" description="Low complexity" evidence="7">
    <location>
        <begin position="216"/>
        <end position="229"/>
    </location>
</feature>
<dbReference type="AlphaFoldDB" id="A0AAD1YM44"/>
<keyword evidence="2" id="KW-0479">Metal-binding</keyword>
<evidence type="ECO:0000256" key="6">
    <source>
        <dbReference type="ARBA" id="ARBA00023242"/>
    </source>
</evidence>
<dbReference type="GO" id="GO:0003676">
    <property type="term" value="F:nucleic acid binding"/>
    <property type="evidence" value="ECO:0007669"/>
    <property type="project" value="InterPro"/>
</dbReference>
<keyword evidence="10" id="KW-1185">Reference proteome</keyword>
<dbReference type="PANTHER" id="PTHR46144">
    <property type="entry name" value="ZINC FINGER PROTEIN 385B-LIKE"/>
    <property type="match status" value="1"/>
</dbReference>
<dbReference type="Pfam" id="PF12874">
    <property type="entry name" value="zf-met"/>
    <property type="match status" value="2"/>
</dbReference>
<dbReference type="EMBL" id="OU503036">
    <property type="protein sequence ID" value="CAI9752734.1"/>
    <property type="molecule type" value="Genomic_DNA"/>
</dbReference>
<name>A0AAD1YM44_9LAMI</name>
<dbReference type="InterPro" id="IPR013087">
    <property type="entry name" value="Znf_C2H2_type"/>
</dbReference>
<evidence type="ECO:0000259" key="8">
    <source>
        <dbReference type="SMART" id="SM00451"/>
    </source>
</evidence>
<dbReference type="InterPro" id="IPR051868">
    <property type="entry name" value="ZN346_ZMAT4"/>
</dbReference>
<keyword evidence="4" id="KW-0863">Zinc-finger</keyword>
<evidence type="ECO:0000313" key="10">
    <source>
        <dbReference type="Proteomes" id="UP000834106"/>
    </source>
</evidence>
<dbReference type="SUPFAM" id="SSF57667">
    <property type="entry name" value="beta-beta-alpha zinc fingers"/>
    <property type="match status" value="2"/>
</dbReference>
<dbReference type="InterPro" id="IPR003604">
    <property type="entry name" value="Matrin/U1-like-C_Znf_C2H2"/>
</dbReference>
<evidence type="ECO:0000313" key="9">
    <source>
        <dbReference type="EMBL" id="CAI9752734.1"/>
    </source>
</evidence>
<dbReference type="Gene3D" id="3.30.160.60">
    <property type="entry name" value="Classic Zinc Finger"/>
    <property type="match status" value="2"/>
</dbReference>
<dbReference type="PANTHER" id="PTHR46144:SF6">
    <property type="entry name" value="C2H2-TYPE DOMAIN-CONTAINING PROTEIN"/>
    <property type="match status" value="1"/>
</dbReference>